<accession>A0A345EGY0</accession>
<organism evidence="1 2">
    <name type="scientific">Haloplanus rubicundus</name>
    <dbReference type="NCBI Taxonomy" id="1547898"/>
    <lineage>
        <taxon>Archaea</taxon>
        <taxon>Methanobacteriati</taxon>
        <taxon>Methanobacteriota</taxon>
        <taxon>Stenosarchaea group</taxon>
        <taxon>Halobacteria</taxon>
        <taxon>Halobacteriales</taxon>
        <taxon>Haloferacaceae</taxon>
        <taxon>Haloplanus</taxon>
    </lineage>
</organism>
<gene>
    <name evidence="1" type="ORF">DU484_17195</name>
</gene>
<name>A0A345EGY0_9EURY</name>
<dbReference type="KEGG" id="haq:DU484_17195"/>
<reference evidence="1 2" key="1">
    <citation type="submission" date="2018-07" db="EMBL/GenBank/DDBJ databases">
        <title>Genome sequences of Haloplanus sp. CBA1112.</title>
        <authorList>
            <person name="Kim Y.B."/>
            <person name="Roh S.W."/>
        </authorList>
    </citation>
    <scope>NUCLEOTIDE SEQUENCE [LARGE SCALE GENOMIC DNA]</scope>
    <source>
        <strain evidence="1 2">CBA1112</strain>
    </source>
</reference>
<protein>
    <submittedName>
        <fullName evidence="1">Uncharacterized protein</fullName>
    </submittedName>
</protein>
<evidence type="ECO:0000313" key="2">
    <source>
        <dbReference type="Proteomes" id="UP000252985"/>
    </source>
</evidence>
<proteinExistence type="predicted"/>
<dbReference type="AlphaFoldDB" id="A0A345EGY0"/>
<evidence type="ECO:0000313" key="1">
    <source>
        <dbReference type="EMBL" id="AXG11452.1"/>
    </source>
</evidence>
<sequence length="108" mass="11924">MTSAPLRVGVAPDGDEPYECRGPFHGDRTRLVARDVSDGVNRTCPNCGTDLVAFGALPDDVRERLEADPKRQRQSVAHRRERHTACPDCKLEIHGCGQPYAVPERATE</sequence>
<dbReference type="EMBL" id="CP031148">
    <property type="protein sequence ID" value="AXG11452.1"/>
    <property type="molecule type" value="Genomic_DNA"/>
</dbReference>
<dbReference type="Proteomes" id="UP000252985">
    <property type="component" value="Chromosome"/>
</dbReference>